<keyword evidence="6" id="KW-1185">Reference proteome</keyword>
<feature type="domain" description="HTH gntR-type" evidence="4">
    <location>
        <begin position="16"/>
        <end position="83"/>
    </location>
</feature>
<dbReference type="Pfam" id="PF00392">
    <property type="entry name" value="GntR"/>
    <property type="match status" value="1"/>
</dbReference>
<keyword evidence="2 5" id="KW-0238">DNA-binding</keyword>
<dbReference type="InterPro" id="IPR000524">
    <property type="entry name" value="Tscrpt_reg_HTH_GntR"/>
</dbReference>
<dbReference type="PANTHER" id="PTHR43537:SF5">
    <property type="entry name" value="UXU OPERON TRANSCRIPTIONAL REGULATOR"/>
    <property type="match status" value="1"/>
</dbReference>
<dbReference type="PANTHER" id="PTHR43537">
    <property type="entry name" value="TRANSCRIPTIONAL REGULATOR, GNTR FAMILY"/>
    <property type="match status" value="1"/>
</dbReference>
<dbReference type="SMART" id="SM00345">
    <property type="entry name" value="HTH_GNTR"/>
    <property type="match status" value="1"/>
</dbReference>
<evidence type="ECO:0000259" key="4">
    <source>
        <dbReference type="PROSITE" id="PS50949"/>
    </source>
</evidence>
<comment type="caution">
    <text evidence="5">The sequence shown here is derived from an EMBL/GenBank/DDBJ whole genome shotgun (WGS) entry which is preliminary data.</text>
</comment>
<dbReference type="CDD" id="cd07377">
    <property type="entry name" value="WHTH_GntR"/>
    <property type="match status" value="1"/>
</dbReference>
<dbReference type="EMBL" id="JACHGN010000010">
    <property type="protein sequence ID" value="MBB5135245.1"/>
    <property type="molecule type" value="Genomic_DNA"/>
</dbReference>
<dbReference type="GO" id="GO:0003700">
    <property type="term" value="F:DNA-binding transcription factor activity"/>
    <property type="evidence" value="ECO:0007669"/>
    <property type="project" value="InterPro"/>
</dbReference>
<dbReference type="InterPro" id="IPR036388">
    <property type="entry name" value="WH-like_DNA-bd_sf"/>
</dbReference>
<dbReference type="PROSITE" id="PS50949">
    <property type="entry name" value="HTH_GNTR"/>
    <property type="match status" value="1"/>
</dbReference>
<sequence length="230" mass="25045">MPPLTPVTKDSPLVVDSIAEQLYRILCDRITSGTYAPGSRLDPQAVAAEFGVSRTPVREALARLELDQLIVTRPRSGTFVARPGITDVHEVCQLRKGIEWVATGIAARSMPLEQIADLRAEAVEALARAEQGDYEPFFASDSRLHNEIVAATGNARLIRARSSTEPFVQWLRVLGATGPHRIAGSTRRHLQILDAMAARDTTAAQEAAAVHLDEVEEWTVADMESKAIAT</sequence>
<dbReference type="RefSeq" id="WP_221336653.1">
    <property type="nucleotide sequence ID" value="NZ_BAABIX010000015.1"/>
</dbReference>
<dbReference type="Gene3D" id="1.20.120.530">
    <property type="entry name" value="GntR ligand-binding domain-like"/>
    <property type="match status" value="1"/>
</dbReference>
<dbReference type="InterPro" id="IPR011711">
    <property type="entry name" value="GntR_C"/>
</dbReference>
<dbReference type="Pfam" id="PF07729">
    <property type="entry name" value="FCD"/>
    <property type="match status" value="1"/>
</dbReference>
<gene>
    <name evidence="5" type="ORF">HNP84_004981</name>
</gene>
<keyword evidence="1" id="KW-0805">Transcription regulation</keyword>
<dbReference type="GO" id="GO:0003677">
    <property type="term" value="F:DNA binding"/>
    <property type="evidence" value="ECO:0007669"/>
    <property type="project" value="UniProtKB-KW"/>
</dbReference>
<dbReference type="AlphaFoldDB" id="A0A840PGT2"/>
<dbReference type="InterPro" id="IPR008920">
    <property type="entry name" value="TF_FadR/GntR_C"/>
</dbReference>
<evidence type="ECO:0000256" key="1">
    <source>
        <dbReference type="ARBA" id="ARBA00023015"/>
    </source>
</evidence>
<organism evidence="5 6">
    <name type="scientific">Thermocatellispora tengchongensis</name>
    <dbReference type="NCBI Taxonomy" id="1073253"/>
    <lineage>
        <taxon>Bacteria</taxon>
        <taxon>Bacillati</taxon>
        <taxon>Actinomycetota</taxon>
        <taxon>Actinomycetes</taxon>
        <taxon>Streptosporangiales</taxon>
        <taxon>Streptosporangiaceae</taxon>
        <taxon>Thermocatellispora</taxon>
    </lineage>
</organism>
<keyword evidence="3" id="KW-0804">Transcription</keyword>
<protein>
    <submittedName>
        <fullName evidence="5">DNA-binding GntR family transcriptional regulator</fullName>
    </submittedName>
</protein>
<proteinExistence type="predicted"/>
<evidence type="ECO:0000313" key="6">
    <source>
        <dbReference type="Proteomes" id="UP000578449"/>
    </source>
</evidence>
<evidence type="ECO:0000256" key="2">
    <source>
        <dbReference type="ARBA" id="ARBA00023125"/>
    </source>
</evidence>
<dbReference type="Proteomes" id="UP000578449">
    <property type="component" value="Unassembled WGS sequence"/>
</dbReference>
<dbReference type="SUPFAM" id="SSF48008">
    <property type="entry name" value="GntR ligand-binding domain-like"/>
    <property type="match status" value="1"/>
</dbReference>
<evidence type="ECO:0000256" key="3">
    <source>
        <dbReference type="ARBA" id="ARBA00023163"/>
    </source>
</evidence>
<dbReference type="SUPFAM" id="SSF46785">
    <property type="entry name" value="Winged helix' DNA-binding domain"/>
    <property type="match status" value="1"/>
</dbReference>
<dbReference type="SMART" id="SM00895">
    <property type="entry name" value="FCD"/>
    <property type="match status" value="1"/>
</dbReference>
<dbReference type="InterPro" id="IPR036390">
    <property type="entry name" value="WH_DNA-bd_sf"/>
</dbReference>
<evidence type="ECO:0000313" key="5">
    <source>
        <dbReference type="EMBL" id="MBB5135245.1"/>
    </source>
</evidence>
<accession>A0A840PGT2</accession>
<name>A0A840PGT2_9ACTN</name>
<dbReference type="Gene3D" id="1.10.10.10">
    <property type="entry name" value="Winged helix-like DNA-binding domain superfamily/Winged helix DNA-binding domain"/>
    <property type="match status" value="1"/>
</dbReference>
<reference evidence="5 6" key="1">
    <citation type="submission" date="2020-08" db="EMBL/GenBank/DDBJ databases">
        <title>Genomic Encyclopedia of Type Strains, Phase IV (KMG-IV): sequencing the most valuable type-strain genomes for metagenomic binning, comparative biology and taxonomic classification.</title>
        <authorList>
            <person name="Goeker M."/>
        </authorList>
    </citation>
    <scope>NUCLEOTIDE SEQUENCE [LARGE SCALE GENOMIC DNA]</scope>
    <source>
        <strain evidence="5 6">DSM 45615</strain>
    </source>
</reference>